<reference evidence="1" key="1">
    <citation type="journal article" date="2013" name="J. Plant Res.">
        <title>Effect of fungi and light on seed germination of three Opuntia species from semiarid lands of central Mexico.</title>
        <authorList>
            <person name="Delgado-Sanchez P."/>
            <person name="Jimenez-Bremont J.F."/>
            <person name="Guerrero-Gonzalez Mde L."/>
            <person name="Flores J."/>
        </authorList>
    </citation>
    <scope>NUCLEOTIDE SEQUENCE</scope>
    <source>
        <tissue evidence="1">Cladode</tissue>
    </source>
</reference>
<sequence>MIDQSLESSIAARVTVASCILGFNQKSCKFNSALLMPLPKRQYLLANNKKYFRHNLVLIIIARSCHNSSPPPEKHLPMGNNGCESEVHNYGSKDQEEELFLNTCYIGHMSWVLTMLSSCVHWRNPSRSAP</sequence>
<protein>
    <submittedName>
        <fullName evidence="1">Uncharacterized protein</fullName>
    </submittedName>
</protein>
<proteinExistence type="predicted"/>
<dbReference type="EMBL" id="GISG01270056">
    <property type="protein sequence ID" value="MBA4676099.1"/>
    <property type="molecule type" value="Transcribed_RNA"/>
</dbReference>
<reference evidence="1" key="2">
    <citation type="submission" date="2020-07" db="EMBL/GenBank/DDBJ databases">
        <authorList>
            <person name="Vera ALvarez R."/>
            <person name="Arias-Moreno D.M."/>
            <person name="Jimenez-Jacinto V."/>
            <person name="Jimenez-Bremont J.F."/>
            <person name="Swaminathan K."/>
            <person name="Moose S.P."/>
            <person name="Guerrero-Gonzalez M.L."/>
            <person name="Marino-Ramirez L."/>
            <person name="Landsman D."/>
            <person name="Rodriguez-Kessler M."/>
            <person name="Delgado-Sanchez P."/>
        </authorList>
    </citation>
    <scope>NUCLEOTIDE SEQUENCE</scope>
    <source>
        <tissue evidence="1">Cladode</tissue>
    </source>
</reference>
<name>A0A7C9AU51_OPUST</name>
<dbReference type="AlphaFoldDB" id="A0A7C9AU51"/>
<accession>A0A7C9AU51</accession>
<dbReference type="EMBL" id="GISG01270054">
    <property type="protein sequence ID" value="MBA4676097.1"/>
    <property type="molecule type" value="Transcribed_RNA"/>
</dbReference>
<evidence type="ECO:0000313" key="1">
    <source>
        <dbReference type="EMBL" id="MBA4676099.1"/>
    </source>
</evidence>
<organism evidence="1">
    <name type="scientific">Opuntia streptacantha</name>
    <name type="common">Prickly pear cactus</name>
    <name type="synonym">Opuntia cardona</name>
    <dbReference type="NCBI Taxonomy" id="393608"/>
    <lineage>
        <taxon>Eukaryota</taxon>
        <taxon>Viridiplantae</taxon>
        <taxon>Streptophyta</taxon>
        <taxon>Embryophyta</taxon>
        <taxon>Tracheophyta</taxon>
        <taxon>Spermatophyta</taxon>
        <taxon>Magnoliopsida</taxon>
        <taxon>eudicotyledons</taxon>
        <taxon>Gunneridae</taxon>
        <taxon>Pentapetalae</taxon>
        <taxon>Caryophyllales</taxon>
        <taxon>Cactineae</taxon>
        <taxon>Cactaceae</taxon>
        <taxon>Opuntioideae</taxon>
        <taxon>Opuntia</taxon>
    </lineage>
</organism>